<keyword evidence="1" id="KW-0479">Metal-binding</keyword>
<dbReference type="InterPro" id="IPR010666">
    <property type="entry name" value="Znf_GRF"/>
</dbReference>
<protein>
    <recommendedName>
        <fullName evidence="7">GRF-type domain-containing protein</fullName>
    </recommendedName>
</protein>
<keyword evidence="3" id="KW-0862">Zinc</keyword>
<dbReference type="PROSITE" id="PS51999">
    <property type="entry name" value="ZF_GRF"/>
    <property type="match status" value="1"/>
</dbReference>
<evidence type="ECO:0000256" key="1">
    <source>
        <dbReference type="ARBA" id="ARBA00022723"/>
    </source>
</evidence>
<dbReference type="GO" id="GO:0008270">
    <property type="term" value="F:zinc ion binding"/>
    <property type="evidence" value="ECO:0007669"/>
    <property type="project" value="UniProtKB-KW"/>
</dbReference>
<evidence type="ECO:0000313" key="9">
    <source>
        <dbReference type="Proteomes" id="UP001152484"/>
    </source>
</evidence>
<dbReference type="AlphaFoldDB" id="A0A9P1EM64"/>
<organism evidence="8 9">
    <name type="scientific">Cuscuta europaea</name>
    <name type="common">European dodder</name>
    <dbReference type="NCBI Taxonomy" id="41803"/>
    <lineage>
        <taxon>Eukaryota</taxon>
        <taxon>Viridiplantae</taxon>
        <taxon>Streptophyta</taxon>
        <taxon>Embryophyta</taxon>
        <taxon>Tracheophyta</taxon>
        <taxon>Spermatophyta</taxon>
        <taxon>Magnoliopsida</taxon>
        <taxon>eudicotyledons</taxon>
        <taxon>Gunneridae</taxon>
        <taxon>Pentapetalae</taxon>
        <taxon>asterids</taxon>
        <taxon>lamiids</taxon>
        <taxon>Solanales</taxon>
        <taxon>Convolvulaceae</taxon>
        <taxon>Cuscuteae</taxon>
        <taxon>Cuscuta</taxon>
        <taxon>Cuscuta subgen. Cuscuta</taxon>
    </lineage>
</organism>
<evidence type="ECO:0000256" key="3">
    <source>
        <dbReference type="ARBA" id="ARBA00022833"/>
    </source>
</evidence>
<dbReference type="Proteomes" id="UP001152484">
    <property type="component" value="Unassembled WGS sequence"/>
</dbReference>
<dbReference type="EMBL" id="CAMAPE010000073">
    <property type="protein sequence ID" value="CAH9117299.1"/>
    <property type="molecule type" value="Genomic_DNA"/>
</dbReference>
<feature type="transmembrane region" description="Helical" evidence="6">
    <location>
        <begin position="194"/>
        <end position="212"/>
    </location>
</feature>
<proteinExistence type="predicted"/>
<evidence type="ECO:0000256" key="4">
    <source>
        <dbReference type="PROSITE-ProRule" id="PRU01343"/>
    </source>
</evidence>
<evidence type="ECO:0000256" key="5">
    <source>
        <dbReference type="SAM" id="MobiDB-lite"/>
    </source>
</evidence>
<keyword evidence="6" id="KW-0472">Membrane</keyword>
<feature type="region of interest" description="Disordered" evidence="5">
    <location>
        <begin position="29"/>
        <end position="65"/>
    </location>
</feature>
<keyword evidence="6" id="KW-1133">Transmembrane helix</keyword>
<keyword evidence="9" id="KW-1185">Reference proteome</keyword>
<evidence type="ECO:0000256" key="6">
    <source>
        <dbReference type="SAM" id="Phobius"/>
    </source>
</evidence>
<sequence>MSYNRLSKHVQRTCITKYKLNSSLLSSSSSTEMKGVQSQENTTVNSSSSHLFNRDPRNQPAGYDGEMSSIYGSSSWGRRTESTGFSNQCYHRLFCGPRMVKNGPNTGRQFYECALWPKEDCHYFQWVDEGNRPCKEDNRNDKEMLLEHLFSSKNEGQKALEEKIVRLKLKKKMVEAKNQEMQLLITKNLKSQRMTFIAIVACWIWFCIVLYYK</sequence>
<evidence type="ECO:0000256" key="2">
    <source>
        <dbReference type="ARBA" id="ARBA00022771"/>
    </source>
</evidence>
<keyword evidence="6" id="KW-0812">Transmembrane</keyword>
<evidence type="ECO:0000313" key="8">
    <source>
        <dbReference type="EMBL" id="CAH9117299.1"/>
    </source>
</evidence>
<evidence type="ECO:0000259" key="7">
    <source>
        <dbReference type="PROSITE" id="PS51999"/>
    </source>
</evidence>
<feature type="compositionally biased region" description="Polar residues" evidence="5">
    <location>
        <begin position="36"/>
        <end position="51"/>
    </location>
</feature>
<accession>A0A9P1EM64</accession>
<dbReference type="Pfam" id="PF06839">
    <property type="entry name" value="Zn_ribbon_GRF"/>
    <property type="match status" value="1"/>
</dbReference>
<feature type="domain" description="GRF-type" evidence="7">
    <location>
        <begin position="89"/>
        <end position="130"/>
    </location>
</feature>
<comment type="caution">
    <text evidence="8">The sequence shown here is derived from an EMBL/GenBank/DDBJ whole genome shotgun (WGS) entry which is preliminary data.</text>
</comment>
<gene>
    <name evidence="8" type="ORF">CEURO_LOCUS21490</name>
</gene>
<keyword evidence="2 4" id="KW-0863">Zinc-finger</keyword>
<reference evidence="8" key="1">
    <citation type="submission" date="2022-07" db="EMBL/GenBank/DDBJ databases">
        <authorList>
            <person name="Macas J."/>
            <person name="Novak P."/>
            <person name="Neumann P."/>
        </authorList>
    </citation>
    <scope>NUCLEOTIDE SEQUENCE</scope>
</reference>
<dbReference type="OrthoDB" id="1324804at2759"/>
<name>A0A9P1EM64_CUSEU</name>